<sequence length="735" mass="79763">MSPAEVRTRGTPSIANNSAAEPNGRRSGGGGGAAILRLWRSHVCMEISGHRGSARPSRTARRSCRRSSGGTAPSSRAECVTLPTEVVHGKPACALPKELPPPPRHSRRHRNQMVEQATFPAPRCKAKRNLHALVVESEIDRALDTSTVLEARRSAKFSWTEEMKHLSSLYFFFHRFRHNSSKGPPPALRPARWLRRLSRSAPREASKARLGLQSHSAIDKLCEPSSPVLLRTQRRSASSPEAGAPGLQFLGRFGGPGSAAARLEASPPSSVSSLADDELADAPGSDFTSPARRPDSEPGVAESGGAATGGARPGKQRDGTSKGSARVENPQILPRCNCDELRNADAHLETKDLWEKFHELGTEMIITKTGRRMFPTLRVSFNGLHPDGRYVVLLDIVPVDNKRYRYAYHRSSWLVAGKADPPSPARLYAHPDCPFTGDQLRKQVVSFEKVKLTNNEMDKQGHIVLNSMHKYQPRIHLVKLRPDCCSNPPVITDLEAEQFRTYIFPETVFTAVTAYQNQLITKLKIDSNPFAKGFRDSSRLTDLEGESVETLLREHAFRHSPFRAFMTGDLPPEHQFLATAGAALGRLPTGSELLLLANGASPWKVPTVPMAMADLTALMSAQQQQMHTLPGFYLGFPRTLFPPFTMAGTAAAAPVPPARSPCPPPPTSPTAAGRAAPSASSPGPPLYPPRAGAAAAAAAYPGLKFHPYFHPRLLSAAAGPREGSPVEYDTAAPQV</sequence>
<reference evidence="1" key="1">
    <citation type="submission" date="2020-05" db="EMBL/GenBank/DDBJ databases">
        <title>Large-scale comparative analyses of tick genomes elucidate their genetic diversity and vector capacities.</title>
        <authorList>
            <person name="Jia N."/>
            <person name="Wang J."/>
            <person name="Shi W."/>
            <person name="Du L."/>
            <person name="Sun Y."/>
            <person name="Zhan W."/>
            <person name="Jiang J."/>
            <person name="Wang Q."/>
            <person name="Zhang B."/>
            <person name="Ji P."/>
            <person name="Sakyi L.B."/>
            <person name="Cui X."/>
            <person name="Yuan T."/>
            <person name="Jiang B."/>
            <person name="Yang W."/>
            <person name="Lam T.T.-Y."/>
            <person name="Chang Q."/>
            <person name="Ding S."/>
            <person name="Wang X."/>
            <person name="Zhu J."/>
            <person name="Ruan X."/>
            <person name="Zhao L."/>
            <person name="Wei J."/>
            <person name="Que T."/>
            <person name="Du C."/>
            <person name="Cheng J."/>
            <person name="Dai P."/>
            <person name="Han X."/>
            <person name="Huang E."/>
            <person name="Gao Y."/>
            <person name="Liu J."/>
            <person name="Shao H."/>
            <person name="Ye R."/>
            <person name="Li L."/>
            <person name="Wei W."/>
            <person name="Wang X."/>
            <person name="Wang C."/>
            <person name="Yang T."/>
            <person name="Huo Q."/>
            <person name="Li W."/>
            <person name="Guo W."/>
            <person name="Chen H."/>
            <person name="Zhou L."/>
            <person name="Ni X."/>
            <person name="Tian J."/>
            <person name="Zhou Y."/>
            <person name="Sheng Y."/>
            <person name="Liu T."/>
            <person name="Pan Y."/>
            <person name="Xia L."/>
            <person name="Li J."/>
            <person name="Zhao F."/>
            <person name="Cao W."/>
        </authorList>
    </citation>
    <scope>NUCLEOTIDE SEQUENCE</scope>
    <source>
        <strain evidence="1">Dsil-2018</strain>
    </source>
</reference>
<protein>
    <submittedName>
        <fullName evidence="1">Uncharacterized protein</fullName>
    </submittedName>
</protein>
<comment type="caution">
    <text evidence="1">The sequence shown here is derived from an EMBL/GenBank/DDBJ whole genome shotgun (WGS) entry which is preliminary data.</text>
</comment>
<evidence type="ECO:0000313" key="2">
    <source>
        <dbReference type="Proteomes" id="UP000821865"/>
    </source>
</evidence>
<name>A0ACB8DYS1_DERSI</name>
<dbReference type="Proteomes" id="UP000821865">
    <property type="component" value="Chromosome 1"/>
</dbReference>
<organism evidence="1 2">
    <name type="scientific">Dermacentor silvarum</name>
    <name type="common">Tick</name>
    <dbReference type="NCBI Taxonomy" id="543639"/>
    <lineage>
        <taxon>Eukaryota</taxon>
        <taxon>Metazoa</taxon>
        <taxon>Ecdysozoa</taxon>
        <taxon>Arthropoda</taxon>
        <taxon>Chelicerata</taxon>
        <taxon>Arachnida</taxon>
        <taxon>Acari</taxon>
        <taxon>Parasitiformes</taxon>
        <taxon>Ixodida</taxon>
        <taxon>Ixodoidea</taxon>
        <taxon>Ixodidae</taxon>
        <taxon>Rhipicephalinae</taxon>
        <taxon>Dermacentor</taxon>
    </lineage>
</organism>
<evidence type="ECO:0000313" key="1">
    <source>
        <dbReference type="EMBL" id="KAH7979479.1"/>
    </source>
</evidence>
<keyword evidence="2" id="KW-1185">Reference proteome</keyword>
<accession>A0ACB8DYS1</accession>
<proteinExistence type="predicted"/>
<dbReference type="EMBL" id="CM023470">
    <property type="protein sequence ID" value="KAH7979479.1"/>
    <property type="molecule type" value="Genomic_DNA"/>
</dbReference>
<gene>
    <name evidence="1" type="ORF">HPB49_009542</name>
</gene>